<protein>
    <submittedName>
        <fullName evidence="4">Peptidase</fullName>
    </submittedName>
</protein>
<dbReference type="InterPro" id="IPR001460">
    <property type="entry name" value="PCN-bd_Tpept"/>
</dbReference>
<dbReference type="Gene3D" id="3.40.710.10">
    <property type="entry name" value="DD-peptidase/beta-lactamase superfamily"/>
    <property type="match status" value="1"/>
</dbReference>
<organism evidence="4 5">
    <name type="scientific">Clostridium perfringens</name>
    <dbReference type="NCBI Taxonomy" id="1502"/>
    <lineage>
        <taxon>Bacteria</taxon>
        <taxon>Bacillati</taxon>
        <taxon>Bacillota</taxon>
        <taxon>Clostridia</taxon>
        <taxon>Eubacteriales</taxon>
        <taxon>Clostridiaceae</taxon>
        <taxon>Clostridium</taxon>
    </lineage>
</organism>
<dbReference type="Pfam" id="PF00905">
    <property type="entry name" value="Transpeptidase"/>
    <property type="match status" value="1"/>
</dbReference>
<evidence type="ECO:0000256" key="1">
    <source>
        <dbReference type="ARBA" id="ARBA00022676"/>
    </source>
</evidence>
<dbReference type="Proteomes" id="UP001291306">
    <property type="component" value="Unassembled WGS sequence"/>
</dbReference>
<comment type="caution">
    <text evidence="4">The sequence shown here is derived from an EMBL/GenBank/DDBJ whole genome shotgun (WGS) entry which is preliminary data.</text>
</comment>
<dbReference type="PANTHER" id="PTHR32282">
    <property type="entry name" value="BINDING PROTEIN TRANSPEPTIDASE, PUTATIVE-RELATED"/>
    <property type="match status" value="1"/>
</dbReference>
<dbReference type="RefSeq" id="WP_322459507.1">
    <property type="nucleotide sequence ID" value="NZ_WNVC01001414.1"/>
</dbReference>
<dbReference type="InterPro" id="IPR012338">
    <property type="entry name" value="Beta-lactam/transpept-like"/>
</dbReference>
<dbReference type="GO" id="GO:0008955">
    <property type="term" value="F:peptidoglycan glycosyltransferase activity"/>
    <property type="evidence" value="ECO:0007669"/>
    <property type="project" value="TreeGrafter"/>
</dbReference>
<evidence type="ECO:0000256" key="2">
    <source>
        <dbReference type="ARBA" id="ARBA00022679"/>
    </source>
</evidence>
<dbReference type="InterPro" id="IPR050396">
    <property type="entry name" value="Glycosyltr_51/Transpeptidase"/>
</dbReference>
<dbReference type="PANTHER" id="PTHR32282:SF33">
    <property type="entry name" value="PEPTIDOGLYCAN GLYCOSYLTRANSFERASE"/>
    <property type="match status" value="1"/>
</dbReference>
<reference evidence="4" key="1">
    <citation type="submission" date="2019-11" db="EMBL/GenBank/DDBJ databases">
        <title>Characterization of Clostridium perfringens isolates from swine manure treated agricultural soils.</title>
        <authorList>
            <person name="Wushke S.T."/>
        </authorList>
    </citation>
    <scope>NUCLEOTIDE SEQUENCE</scope>
    <source>
        <strain evidence="4">X26</strain>
    </source>
</reference>
<evidence type="ECO:0000259" key="3">
    <source>
        <dbReference type="Pfam" id="PF00905"/>
    </source>
</evidence>
<evidence type="ECO:0000313" key="5">
    <source>
        <dbReference type="Proteomes" id="UP001291306"/>
    </source>
</evidence>
<name>A0AAW9IAL9_CLOPF</name>
<proteinExistence type="predicted"/>
<keyword evidence="1" id="KW-0328">Glycosyltransferase</keyword>
<keyword evidence="2" id="KW-0808">Transferase</keyword>
<accession>A0AAW9IAL9</accession>
<dbReference type="EMBL" id="WNVC01001414">
    <property type="protein sequence ID" value="MDZ5001445.1"/>
    <property type="molecule type" value="Genomic_DNA"/>
</dbReference>
<dbReference type="GO" id="GO:0008658">
    <property type="term" value="F:penicillin binding"/>
    <property type="evidence" value="ECO:0007669"/>
    <property type="project" value="InterPro"/>
</dbReference>
<gene>
    <name evidence="4" type="ORF">GNF79_20805</name>
</gene>
<feature type="non-terminal residue" evidence="4">
    <location>
        <position position="1"/>
    </location>
</feature>
<dbReference type="SUPFAM" id="SSF56601">
    <property type="entry name" value="beta-lactamase/transpeptidase-like"/>
    <property type="match status" value="1"/>
</dbReference>
<feature type="non-terminal residue" evidence="4">
    <location>
        <position position="132"/>
    </location>
</feature>
<feature type="domain" description="Penicillin-binding protein transpeptidase" evidence="3">
    <location>
        <begin position="38"/>
        <end position="124"/>
    </location>
</feature>
<evidence type="ECO:0000313" key="4">
    <source>
        <dbReference type="EMBL" id="MDZ5001445.1"/>
    </source>
</evidence>
<dbReference type="AlphaFoldDB" id="A0AAW9IAL9"/>
<sequence length="132" mass="13962">GLSYGEKLGLVYGEKSKVLATLALGEFTGEDGSPDGGNTFKLASAFGSFGNNGLNTIPILYTKVVDANGKVILEPKLKQDQVFSPQTAYIMRDLLKGPLTFDGDKAKIPNMPVIGKTGTTNNVTDFLFAGLT</sequence>